<evidence type="ECO:0000256" key="1">
    <source>
        <dbReference type="SAM" id="SignalP"/>
    </source>
</evidence>
<sequence length="305" mass="32853">MRSYFSTNRVLAWTFTGVAVTALFFACKKEVTTDTAPNNQNDNATIAAVQQEATANAMFADIFESVNTAAISQGTAIPGARIAQPSKENADMPANCPFVELLDATGNTWPKHVEIDFGTSCLDNYGNYRSGKLNVTFNGALFSGNASVIVVPSNYKINGHALEGTYTISNASYTKTTGIQYTAEVKNGLVHLADTLVLAYNTKRTIRQTEGFEVNWPIRNPADDVFSIEGTASLSYVKGGPANQTANFSTVSPLIKKWICEHISKGKLKVEFNSITGVIEYTDANVSCSGTATITVGDKVKEIKL</sequence>
<accession>A0A3E1YA72</accession>
<gene>
    <name evidence="2" type="ORF">DVR12_12360</name>
</gene>
<evidence type="ECO:0000313" key="3">
    <source>
        <dbReference type="Proteomes" id="UP000260644"/>
    </source>
</evidence>
<dbReference type="OrthoDB" id="1114031at2"/>
<organism evidence="2 3">
    <name type="scientific">Chitinophaga silvatica</name>
    <dbReference type="NCBI Taxonomy" id="2282649"/>
    <lineage>
        <taxon>Bacteria</taxon>
        <taxon>Pseudomonadati</taxon>
        <taxon>Bacteroidota</taxon>
        <taxon>Chitinophagia</taxon>
        <taxon>Chitinophagales</taxon>
        <taxon>Chitinophagaceae</taxon>
        <taxon>Chitinophaga</taxon>
    </lineage>
</organism>
<dbReference type="Proteomes" id="UP000260644">
    <property type="component" value="Unassembled WGS sequence"/>
</dbReference>
<reference evidence="2 3" key="1">
    <citation type="submission" date="2018-07" db="EMBL/GenBank/DDBJ databases">
        <title>Chitinophaga K2CV101002-2 sp. nov., isolated from a monsoon evergreen broad-leaved forest soil.</title>
        <authorList>
            <person name="Lv Y."/>
        </authorList>
    </citation>
    <scope>NUCLEOTIDE SEQUENCE [LARGE SCALE GENOMIC DNA]</scope>
    <source>
        <strain evidence="2 3">GDMCC 1.1288</strain>
    </source>
</reference>
<feature type="chain" id="PRO_5017535397" description="Lipoprotein" evidence="1">
    <location>
        <begin position="22"/>
        <end position="305"/>
    </location>
</feature>
<comment type="caution">
    <text evidence="2">The sequence shown here is derived from an EMBL/GenBank/DDBJ whole genome shotgun (WGS) entry which is preliminary data.</text>
</comment>
<keyword evidence="1" id="KW-0732">Signal</keyword>
<keyword evidence="3" id="KW-1185">Reference proteome</keyword>
<feature type="signal peptide" evidence="1">
    <location>
        <begin position="1"/>
        <end position="21"/>
    </location>
</feature>
<evidence type="ECO:0008006" key="4">
    <source>
        <dbReference type="Google" id="ProtNLM"/>
    </source>
</evidence>
<proteinExistence type="predicted"/>
<dbReference type="AlphaFoldDB" id="A0A3E1YA72"/>
<name>A0A3E1YA72_9BACT</name>
<dbReference type="PROSITE" id="PS51257">
    <property type="entry name" value="PROKAR_LIPOPROTEIN"/>
    <property type="match status" value="1"/>
</dbReference>
<protein>
    <recommendedName>
        <fullName evidence="4">Lipoprotein</fullName>
    </recommendedName>
</protein>
<dbReference type="RefSeq" id="WP_116975979.1">
    <property type="nucleotide sequence ID" value="NZ_QPMM01000006.1"/>
</dbReference>
<dbReference type="EMBL" id="QPMM01000006">
    <property type="protein sequence ID" value="RFS22585.1"/>
    <property type="molecule type" value="Genomic_DNA"/>
</dbReference>
<evidence type="ECO:0000313" key="2">
    <source>
        <dbReference type="EMBL" id="RFS22585.1"/>
    </source>
</evidence>